<organism evidence="2 3">
    <name type="scientific">Candidatus Accumulibacter phosphatis</name>
    <dbReference type="NCBI Taxonomy" id="327160"/>
    <lineage>
        <taxon>Bacteria</taxon>
        <taxon>Pseudomonadati</taxon>
        <taxon>Pseudomonadota</taxon>
        <taxon>Betaproteobacteria</taxon>
        <taxon>Candidatus Accumulibacter</taxon>
    </lineage>
</organism>
<dbReference type="AlphaFoldDB" id="A0A5S4EKD7"/>
<gene>
    <name evidence="2" type="ORF">ACCUM_0466</name>
</gene>
<protein>
    <submittedName>
        <fullName evidence="2">Uncharacterized protein</fullName>
    </submittedName>
</protein>
<dbReference type="Proteomes" id="UP000306324">
    <property type="component" value="Unassembled WGS sequence"/>
</dbReference>
<comment type="caution">
    <text evidence="2">The sequence shown here is derived from an EMBL/GenBank/DDBJ whole genome shotgun (WGS) entry which is preliminary data.</text>
</comment>
<evidence type="ECO:0000313" key="2">
    <source>
        <dbReference type="EMBL" id="TMQ75769.1"/>
    </source>
</evidence>
<keyword evidence="3" id="KW-1185">Reference proteome</keyword>
<sequence length="81" mass="9057">MLHDPWASSFSKERHHNARRPRADAGPPLSQKSTLMRSVFSSTAKQSPRRNLSTIAPEARKTAGWITHVSRPARSALALQR</sequence>
<name>A0A5S4EKD7_9PROT</name>
<reference evidence="2 3" key="1">
    <citation type="submission" date="2019-04" db="EMBL/GenBank/DDBJ databases">
        <title>A novel phosphate-accumulating bacterium identified in bioreactor for phosphate removal from wastewater.</title>
        <authorList>
            <person name="Kotlyarov R.Y."/>
            <person name="Beletsky A.V."/>
            <person name="Kallistova A.Y."/>
            <person name="Dorofeev A.G."/>
            <person name="Nikolaev Y.Y."/>
            <person name="Pimenov N.V."/>
            <person name="Ravin N.V."/>
            <person name="Mardanov A.V."/>
        </authorList>
    </citation>
    <scope>NUCLEOTIDE SEQUENCE [LARGE SCALE GENOMIC DNA]</scope>
    <source>
        <strain evidence="2 3">Bin19</strain>
    </source>
</reference>
<feature type="region of interest" description="Disordered" evidence="1">
    <location>
        <begin position="1"/>
        <end position="34"/>
    </location>
</feature>
<evidence type="ECO:0000313" key="3">
    <source>
        <dbReference type="Proteomes" id="UP000306324"/>
    </source>
</evidence>
<proteinExistence type="predicted"/>
<dbReference type="EMBL" id="SWAD01000076">
    <property type="protein sequence ID" value="TMQ75769.1"/>
    <property type="molecule type" value="Genomic_DNA"/>
</dbReference>
<evidence type="ECO:0000256" key="1">
    <source>
        <dbReference type="SAM" id="MobiDB-lite"/>
    </source>
</evidence>
<accession>A0A5S4EKD7</accession>